<evidence type="ECO:0000313" key="1">
    <source>
        <dbReference type="EMBL" id="KAJ6700513.1"/>
    </source>
</evidence>
<evidence type="ECO:0000313" key="2">
    <source>
        <dbReference type="Proteomes" id="UP001151752"/>
    </source>
</evidence>
<proteinExistence type="predicted"/>
<keyword evidence="2" id="KW-1185">Reference proteome</keyword>
<gene>
    <name evidence="1" type="ORF">OIU74_011954</name>
</gene>
<comment type="caution">
    <text evidence="1">The sequence shown here is derived from an EMBL/GenBank/DDBJ whole genome shotgun (WGS) entry which is preliminary data.</text>
</comment>
<sequence length="73" mass="8186">MDKQPIFCCSTFSGMDFSTVSWYKVQPLKQTTTLTIMGETLRGNFNSSGGFHFMGLEVDGQIYCWAFGNPRSS</sequence>
<accession>A0A9Q0Q5W2</accession>
<organism evidence="1 2">
    <name type="scientific">Salix koriyanagi</name>
    <dbReference type="NCBI Taxonomy" id="2511006"/>
    <lineage>
        <taxon>Eukaryota</taxon>
        <taxon>Viridiplantae</taxon>
        <taxon>Streptophyta</taxon>
        <taxon>Embryophyta</taxon>
        <taxon>Tracheophyta</taxon>
        <taxon>Spermatophyta</taxon>
        <taxon>Magnoliopsida</taxon>
        <taxon>eudicotyledons</taxon>
        <taxon>Gunneridae</taxon>
        <taxon>Pentapetalae</taxon>
        <taxon>rosids</taxon>
        <taxon>fabids</taxon>
        <taxon>Malpighiales</taxon>
        <taxon>Salicaceae</taxon>
        <taxon>Saliceae</taxon>
        <taxon>Salix</taxon>
    </lineage>
</organism>
<protein>
    <submittedName>
        <fullName evidence="1">Uncharacterized protein</fullName>
    </submittedName>
</protein>
<reference evidence="1" key="2">
    <citation type="journal article" date="2023" name="Int. J. Mol. Sci.">
        <title>De Novo Assembly and Annotation of 11 Diverse Shrub Willow (Salix) Genomes Reveals Novel Gene Organization in Sex-Linked Regions.</title>
        <authorList>
            <person name="Hyden B."/>
            <person name="Feng K."/>
            <person name="Yates T.B."/>
            <person name="Jawdy S."/>
            <person name="Cereghino C."/>
            <person name="Smart L.B."/>
            <person name="Muchero W."/>
        </authorList>
    </citation>
    <scope>NUCLEOTIDE SEQUENCE</scope>
    <source>
        <tissue evidence="1">Shoot tip</tissue>
    </source>
</reference>
<name>A0A9Q0Q5W2_9ROSI</name>
<dbReference type="AlphaFoldDB" id="A0A9Q0Q5W2"/>
<reference evidence="1" key="1">
    <citation type="submission" date="2022-11" db="EMBL/GenBank/DDBJ databases">
        <authorList>
            <person name="Hyden B.L."/>
            <person name="Feng K."/>
            <person name="Yates T."/>
            <person name="Jawdy S."/>
            <person name="Smart L.B."/>
            <person name="Muchero W."/>
        </authorList>
    </citation>
    <scope>NUCLEOTIDE SEQUENCE</scope>
    <source>
        <tissue evidence="1">Shoot tip</tissue>
    </source>
</reference>
<dbReference type="EMBL" id="JAPFFM010000016">
    <property type="protein sequence ID" value="KAJ6700513.1"/>
    <property type="molecule type" value="Genomic_DNA"/>
</dbReference>
<dbReference type="Proteomes" id="UP001151752">
    <property type="component" value="Chromosome 1"/>
</dbReference>